<feature type="chain" id="PRO_5030694719" description="Sel1 repeat family protein" evidence="1">
    <location>
        <begin position="29"/>
        <end position="379"/>
    </location>
</feature>
<evidence type="ECO:0000313" key="2">
    <source>
        <dbReference type="EMBL" id="MBB4063131.1"/>
    </source>
</evidence>
<dbReference type="InterPro" id="IPR006597">
    <property type="entry name" value="Sel1-like"/>
</dbReference>
<keyword evidence="3" id="KW-1185">Reference proteome</keyword>
<dbReference type="RefSeq" id="WP_183364327.1">
    <property type="nucleotide sequence ID" value="NZ_JACIEZ010000001.1"/>
</dbReference>
<dbReference type="AlphaFoldDB" id="A0A7W6J1L4"/>
<comment type="caution">
    <text evidence="2">The sequence shown here is derived from an EMBL/GenBank/DDBJ whole genome shotgun (WGS) entry which is preliminary data.</text>
</comment>
<organism evidence="2 3">
    <name type="scientific">Gellertiella hungarica</name>
    <dbReference type="NCBI Taxonomy" id="1572859"/>
    <lineage>
        <taxon>Bacteria</taxon>
        <taxon>Pseudomonadati</taxon>
        <taxon>Pseudomonadota</taxon>
        <taxon>Alphaproteobacteria</taxon>
        <taxon>Hyphomicrobiales</taxon>
        <taxon>Rhizobiaceae</taxon>
        <taxon>Gellertiella</taxon>
    </lineage>
</organism>
<dbReference type="PANTHER" id="PTHR11102:SF160">
    <property type="entry name" value="ERAD-ASSOCIATED E3 UBIQUITIN-PROTEIN LIGASE COMPONENT HRD3"/>
    <property type="match status" value="1"/>
</dbReference>
<dbReference type="SMART" id="SM00671">
    <property type="entry name" value="SEL1"/>
    <property type="match status" value="6"/>
</dbReference>
<feature type="signal peptide" evidence="1">
    <location>
        <begin position="1"/>
        <end position="28"/>
    </location>
</feature>
<dbReference type="EMBL" id="JACIEZ010000001">
    <property type="protein sequence ID" value="MBB4063131.1"/>
    <property type="molecule type" value="Genomic_DNA"/>
</dbReference>
<protein>
    <recommendedName>
        <fullName evidence="4">Sel1 repeat family protein</fullName>
    </recommendedName>
</protein>
<proteinExistence type="predicted"/>
<dbReference type="Proteomes" id="UP000528286">
    <property type="component" value="Unassembled WGS sequence"/>
</dbReference>
<dbReference type="SUPFAM" id="SSF81901">
    <property type="entry name" value="HCP-like"/>
    <property type="match status" value="1"/>
</dbReference>
<dbReference type="Gene3D" id="1.25.40.10">
    <property type="entry name" value="Tetratricopeptide repeat domain"/>
    <property type="match status" value="2"/>
</dbReference>
<dbReference type="InterPro" id="IPR011990">
    <property type="entry name" value="TPR-like_helical_dom_sf"/>
</dbReference>
<reference evidence="2 3" key="1">
    <citation type="submission" date="2020-08" db="EMBL/GenBank/DDBJ databases">
        <title>Genomic Encyclopedia of Type Strains, Phase IV (KMG-IV): sequencing the most valuable type-strain genomes for metagenomic binning, comparative biology and taxonomic classification.</title>
        <authorList>
            <person name="Goeker M."/>
        </authorList>
    </citation>
    <scope>NUCLEOTIDE SEQUENCE [LARGE SCALE GENOMIC DNA]</scope>
    <source>
        <strain evidence="2 3">DSM 29853</strain>
    </source>
</reference>
<dbReference type="PANTHER" id="PTHR11102">
    <property type="entry name" value="SEL-1-LIKE PROTEIN"/>
    <property type="match status" value="1"/>
</dbReference>
<dbReference type="InterPro" id="IPR050767">
    <property type="entry name" value="Sel1_AlgK"/>
</dbReference>
<keyword evidence="1" id="KW-0732">Signal</keyword>
<dbReference type="Pfam" id="PF08238">
    <property type="entry name" value="Sel1"/>
    <property type="match status" value="6"/>
</dbReference>
<name>A0A7W6J1L4_9HYPH</name>
<gene>
    <name evidence="2" type="ORF">GGR23_000292</name>
</gene>
<accession>A0A7W6J1L4</accession>
<evidence type="ECO:0000313" key="3">
    <source>
        <dbReference type="Proteomes" id="UP000528286"/>
    </source>
</evidence>
<evidence type="ECO:0000256" key="1">
    <source>
        <dbReference type="SAM" id="SignalP"/>
    </source>
</evidence>
<sequence>MSRTLTLASRSLALAAGLLAGLAPAAFAADTVVNRPAASDPGQLKQGRLTQDNNALERMDGNARPLTPSDKDQQQKKSGGLTLLERMGAELPPLPPEKEYKGPVDEAYGAYQRGLFLTAMEKALPRAQLGDAAAQTLIGELLSNGLGVKQDIKAAAFWYQQAADHGDPSAMFKYALMLMEGQVVKKDKAKADALMKKSADLGNGSAAFNYAQTLVADQPGPEGLKKALPYYLNAAEQGIADAQYAASQIFMALEDLGADRKLKALAWLQRAARAGFDTAQLDLGLWLVNGTAGPRDAKAGFQWLKIAAERGNISAANKVAHLLIEAIGTRPDPVEAAKWYVISRRAGLPDPALEDFFLGIEDDKQQKAIAAADAFRPRR</sequence>
<evidence type="ECO:0008006" key="4">
    <source>
        <dbReference type="Google" id="ProtNLM"/>
    </source>
</evidence>